<dbReference type="Pfam" id="PF13472">
    <property type="entry name" value="Lipase_GDSL_2"/>
    <property type="match status" value="1"/>
</dbReference>
<feature type="domain" description="Sialate O-acetylesterase" evidence="3">
    <location>
        <begin position="305"/>
        <end position="420"/>
    </location>
</feature>
<gene>
    <name evidence="5" type="ORF">ACFQZW_11940</name>
</gene>
<organism evidence="5 6">
    <name type="scientific">Lutibacter aestuarii</name>
    <dbReference type="NCBI Taxonomy" id="861111"/>
    <lineage>
        <taxon>Bacteria</taxon>
        <taxon>Pseudomonadati</taxon>
        <taxon>Bacteroidota</taxon>
        <taxon>Flavobacteriia</taxon>
        <taxon>Flavobacteriales</taxon>
        <taxon>Flavobacteriaceae</taxon>
        <taxon>Lutibacter</taxon>
    </lineage>
</organism>
<evidence type="ECO:0000313" key="6">
    <source>
        <dbReference type="Proteomes" id="UP001597032"/>
    </source>
</evidence>
<evidence type="ECO:0000256" key="1">
    <source>
        <dbReference type="ARBA" id="ARBA00022801"/>
    </source>
</evidence>
<feature type="chain" id="PRO_5045221564" evidence="2">
    <location>
        <begin position="24"/>
        <end position="693"/>
    </location>
</feature>
<dbReference type="EMBL" id="JBHTIC010000018">
    <property type="protein sequence ID" value="MFD0762794.1"/>
    <property type="molecule type" value="Genomic_DNA"/>
</dbReference>
<keyword evidence="6" id="KW-1185">Reference proteome</keyword>
<proteinExistence type="predicted"/>
<feature type="signal peptide" evidence="2">
    <location>
        <begin position="1"/>
        <end position="23"/>
    </location>
</feature>
<evidence type="ECO:0000259" key="3">
    <source>
        <dbReference type="Pfam" id="PF03629"/>
    </source>
</evidence>
<sequence>MNSKKMKYFIVILAFVISSICKSQTIKVACIGDSVTYGYGIENRENNSYPAQLQQLLGANYKVANFGFSGATMLKKGHKPYWDKEVFKKSLEFEPTIVIIHLGLNDQGNNNWPQHKKEFESDYLDMIATYKNLPSKPTVIICKMTPTFSGHHWFEEGMRESFKEIQTKIEQIGVKANVKVIDLHEPLYRFPEYFPDNLHPTKEGAKIIAEKVYGAISGNYGGLKVPLLYGENMVLQRNKTINFKGTANYNDKITIEFNNKVKTTITDFNGNWKLAYEPMQAGGPFHLKIATSNTAISIKNVYVGEVWLASGQSNMDFKVQSMESAATVLKDSLNKNVFLFSMDGKALSSQKFTEDELLNCNATNYFESSGWQKTTTKNLENFSAVAYTFAYNLQKKINIPVGIICNAIGGSPIQSWISRETMEQTHATVDLLNDTHLNPLVDSWVAKRIVLNMKNEKNTNIKARHPYQPTTLFDAGIMPIKNYGIKGVIWYQGESNAEQPELHSNLFKLLVKDWRFHFKNPELPFYFVQLSSIERPTWGAFRDSQRRLLEIPNTGMAVSLDVGNKTDVHPKKKWVVGERLSKIALHKNYNFSNEFSGPLLDFVNVKGNKLQVYFKHAEGLTTSNGEKVTDIFIANSEKLFVPAKAKINKNILEVWSSEIKNPRYVKYGYTPFTKGNLINKQGLPASTFSNLVE</sequence>
<evidence type="ECO:0000313" key="5">
    <source>
        <dbReference type="EMBL" id="MFD0762794.1"/>
    </source>
</evidence>
<dbReference type="Pfam" id="PF03629">
    <property type="entry name" value="SASA"/>
    <property type="match status" value="2"/>
</dbReference>
<reference evidence="6" key="1">
    <citation type="journal article" date="2019" name="Int. J. Syst. Evol. Microbiol.">
        <title>The Global Catalogue of Microorganisms (GCM) 10K type strain sequencing project: providing services to taxonomists for standard genome sequencing and annotation.</title>
        <authorList>
            <consortium name="The Broad Institute Genomics Platform"/>
            <consortium name="The Broad Institute Genome Sequencing Center for Infectious Disease"/>
            <person name="Wu L."/>
            <person name="Ma J."/>
        </authorList>
    </citation>
    <scope>NUCLEOTIDE SEQUENCE [LARGE SCALE GENOMIC DNA]</scope>
    <source>
        <strain evidence="6">CCUG 60022</strain>
    </source>
</reference>
<dbReference type="RefSeq" id="WP_386783252.1">
    <property type="nucleotide sequence ID" value="NZ_JBHTIC010000018.1"/>
</dbReference>
<feature type="domain" description="Sialate O-acetylesterase" evidence="3">
    <location>
        <begin position="484"/>
        <end position="571"/>
    </location>
</feature>
<dbReference type="InterPro" id="IPR039329">
    <property type="entry name" value="SIAE"/>
</dbReference>
<dbReference type="SUPFAM" id="SSF52266">
    <property type="entry name" value="SGNH hydrolase"/>
    <property type="match status" value="2"/>
</dbReference>
<evidence type="ECO:0000259" key="4">
    <source>
        <dbReference type="Pfam" id="PF13472"/>
    </source>
</evidence>
<name>A0ABW2ZC70_9FLAO</name>
<protein>
    <submittedName>
        <fullName evidence="5">GDSL-type esterase/lipase family protein</fullName>
    </submittedName>
</protein>
<accession>A0ABW2ZC70</accession>
<dbReference type="InterPro" id="IPR013830">
    <property type="entry name" value="SGNH_hydro"/>
</dbReference>
<dbReference type="Gene3D" id="3.40.50.1110">
    <property type="entry name" value="SGNH hydrolase"/>
    <property type="match status" value="2"/>
</dbReference>
<dbReference type="InterPro" id="IPR036514">
    <property type="entry name" value="SGNH_hydro_sf"/>
</dbReference>
<evidence type="ECO:0000256" key="2">
    <source>
        <dbReference type="SAM" id="SignalP"/>
    </source>
</evidence>
<dbReference type="Proteomes" id="UP001597032">
    <property type="component" value="Unassembled WGS sequence"/>
</dbReference>
<feature type="domain" description="SGNH hydrolase-type esterase" evidence="4">
    <location>
        <begin position="30"/>
        <end position="206"/>
    </location>
</feature>
<dbReference type="PANTHER" id="PTHR22901">
    <property type="entry name" value="SIALATE O-ACETYLESTERASE"/>
    <property type="match status" value="1"/>
</dbReference>
<dbReference type="InterPro" id="IPR005181">
    <property type="entry name" value="SASA"/>
</dbReference>
<dbReference type="PANTHER" id="PTHR22901:SF0">
    <property type="entry name" value="SIALATE O-ACETYLESTERASE"/>
    <property type="match status" value="1"/>
</dbReference>
<comment type="caution">
    <text evidence="5">The sequence shown here is derived from an EMBL/GenBank/DDBJ whole genome shotgun (WGS) entry which is preliminary data.</text>
</comment>
<keyword evidence="2" id="KW-0732">Signal</keyword>
<keyword evidence="1" id="KW-0378">Hydrolase</keyword>